<name>A0A7S0ZYI0_NOCSC</name>
<reference evidence="1" key="1">
    <citation type="submission" date="2021-01" db="EMBL/GenBank/DDBJ databases">
        <authorList>
            <person name="Corre E."/>
            <person name="Pelletier E."/>
            <person name="Niang G."/>
            <person name="Scheremetjew M."/>
            <person name="Finn R."/>
            <person name="Kale V."/>
            <person name="Holt S."/>
            <person name="Cochrane G."/>
            <person name="Meng A."/>
            <person name="Brown T."/>
            <person name="Cohen L."/>
        </authorList>
    </citation>
    <scope>NUCLEOTIDE SEQUENCE</scope>
</reference>
<sequence length="433" mass="46916">MQAGAMIATPRTVPCSKYPPHFRARSHTVPYGVSGGQTARMNSMLATPPPQCPGHTVKTTQPRGGTPVSDHLDSPNHESWLTPAMQEQRRQQLGLDDATTKRFIESTEFVSLGCYCAVSRALQALGLKKHTYPFDWTRSSGGGVAHCLDNNFSDFFSHNSFKDHGDSGQCFGTEWGGSFWHHDPTTAKTKRDMQRRISRLLGKEEVANTKARFFVRAVNSSSEVVECVKLLKALRRALPDCKVHLLLLIDNQPVAGPVRVKDADCQDLLFFKIHNGLFADNGKNWTMQKQAESYARAVAFAVRFWTASDANQNEDAMTLADISASVVPFEGGDSASELFFPRGVISAPTSLAGSAGVANTSAPKSLPCSGNKGSKYGLVRKPTSGRIPGVGSAVVSSGRSWNVPQFSGAPRTVQAFGAMSPRAPCRARIVSAW</sequence>
<dbReference type="InterPro" id="IPR014903">
    <property type="entry name" value="DUF1796"/>
</dbReference>
<dbReference type="EMBL" id="HBFQ01015436">
    <property type="protein sequence ID" value="CAD8836336.1"/>
    <property type="molecule type" value="Transcribed_RNA"/>
</dbReference>
<evidence type="ECO:0000313" key="1">
    <source>
        <dbReference type="EMBL" id="CAD8836336.1"/>
    </source>
</evidence>
<protein>
    <submittedName>
        <fullName evidence="1">Uncharacterized protein</fullName>
    </submittedName>
</protein>
<dbReference type="Pfam" id="PF08795">
    <property type="entry name" value="DUF1796"/>
    <property type="match status" value="1"/>
</dbReference>
<accession>A0A7S0ZYI0</accession>
<gene>
    <name evidence="1" type="ORF">NSCI0253_LOCUS10684</name>
</gene>
<proteinExistence type="predicted"/>
<dbReference type="AlphaFoldDB" id="A0A7S0ZYI0"/>
<organism evidence="1">
    <name type="scientific">Noctiluca scintillans</name>
    <name type="common">Sea sparkle</name>
    <name type="synonym">Red tide dinoflagellate</name>
    <dbReference type="NCBI Taxonomy" id="2966"/>
    <lineage>
        <taxon>Eukaryota</taxon>
        <taxon>Sar</taxon>
        <taxon>Alveolata</taxon>
        <taxon>Dinophyceae</taxon>
        <taxon>Noctilucales</taxon>
        <taxon>Noctilucaceae</taxon>
        <taxon>Noctiluca</taxon>
    </lineage>
</organism>